<proteinExistence type="predicted"/>
<feature type="non-terminal residue" evidence="1">
    <location>
        <position position="326"/>
    </location>
</feature>
<evidence type="ECO:0000313" key="1">
    <source>
        <dbReference type="EMBL" id="CAG8806846.1"/>
    </source>
</evidence>
<dbReference type="Proteomes" id="UP000789920">
    <property type="component" value="Unassembled WGS sequence"/>
</dbReference>
<feature type="non-terminal residue" evidence="1">
    <location>
        <position position="1"/>
    </location>
</feature>
<dbReference type="EMBL" id="CAJVQC010066918">
    <property type="protein sequence ID" value="CAG8806846.1"/>
    <property type="molecule type" value="Genomic_DNA"/>
</dbReference>
<name>A0ACA9RS99_9GLOM</name>
<organism evidence="1 2">
    <name type="scientific">Racocetra persica</name>
    <dbReference type="NCBI Taxonomy" id="160502"/>
    <lineage>
        <taxon>Eukaryota</taxon>
        <taxon>Fungi</taxon>
        <taxon>Fungi incertae sedis</taxon>
        <taxon>Mucoromycota</taxon>
        <taxon>Glomeromycotina</taxon>
        <taxon>Glomeromycetes</taxon>
        <taxon>Diversisporales</taxon>
        <taxon>Gigasporaceae</taxon>
        <taxon>Racocetra</taxon>
    </lineage>
</organism>
<keyword evidence="2" id="KW-1185">Reference proteome</keyword>
<comment type="caution">
    <text evidence="1">The sequence shown here is derived from an EMBL/GenBank/DDBJ whole genome shotgun (WGS) entry which is preliminary data.</text>
</comment>
<sequence>VLENEAQVFDRSIAVKNLITNRQFWIDAEQLRNILGPVKRAVKDVEFRTTLLADVFVELVKMAITIQETSVLYNNQFRRDCISIYNKRWNEFDTDLYLLSFFLHPAYRGNFLEPGIYKKHVQKKALEIWKQLGGGDISADFLKAQMNLYKNKKHPFDDEFVASVDTVTNWWMSIDLKNNEEHIKRLAMKLHSISPHNAALSLDRLEIMAQMHSYLVENVGSELNYIEQDFRQEDFLAIFNKIASSMEDGSDLFSEEESFSYLEELSEQMEEDVEELSELDDLVGENSTKLEVENIINLSSKLEINESSAIEEIVHGNKDFDVNDLL</sequence>
<reference evidence="1" key="1">
    <citation type="submission" date="2021-06" db="EMBL/GenBank/DDBJ databases">
        <authorList>
            <person name="Kallberg Y."/>
            <person name="Tangrot J."/>
            <person name="Rosling A."/>
        </authorList>
    </citation>
    <scope>NUCLEOTIDE SEQUENCE</scope>
    <source>
        <strain evidence="1">MA461A</strain>
    </source>
</reference>
<evidence type="ECO:0000313" key="2">
    <source>
        <dbReference type="Proteomes" id="UP000789920"/>
    </source>
</evidence>
<accession>A0ACA9RS99</accession>
<gene>
    <name evidence="1" type="ORF">RPERSI_LOCUS22256</name>
</gene>
<protein>
    <submittedName>
        <fullName evidence="1">3219_t:CDS:1</fullName>
    </submittedName>
</protein>